<evidence type="ECO:0000313" key="10">
    <source>
        <dbReference type="Proteomes" id="UP001139263"/>
    </source>
</evidence>
<feature type="transmembrane region" description="Helical" evidence="7">
    <location>
        <begin position="12"/>
        <end position="30"/>
    </location>
</feature>
<accession>A0A9X1V981</accession>
<dbReference type="PANTHER" id="PTHR43163">
    <property type="entry name" value="DIPEPTIDE TRANSPORT SYSTEM PERMEASE PROTEIN DPPB-RELATED"/>
    <property type="match status" value="1"/>
</dbReference>
<evidence type="ECO:0000256" key="5">
    <source>
        <dbReference type="ARBA" id="ARBA00022989"/>
    </source>
</evidence>
<organism evidence="9 10">
    <name type="scientific">Sulfoacidibacillus ferrooxidans</name>
    <dbReference type="NCBI Taxonomy" id="2005001"/>
    <lineage>
        <taxon>Bacteria</taxon>
        <taxon>Bacillati</taxon>
        <taxon>Bacillota</taxon>
        <taxon>Bacilli</taxon>
        <taxon>Bacillales</taxon>
        <taxon>Alicyclobacillaceae</taxon>
        <taxon>Sulfoacidibacillus</taxon>
    </lineage>
</organism>
<dbReference type="Proteomes" id="UP001139263">
    <property type="component" value="Unassembled WGS sequence"/>
</dbReference>
<evidence type="ECO:0000259" key="8">
    <source>
        <dbReference type="PROSITE" id="PS50928"/>
    </source>
</evidence>
<gene>
    <name evidence="9" type="primary">dppB_2</name>
    <name evidence="9" type="ORF">MM817_01780</name>
</gene>
<sequence>MLKFIVRRILQSIPTLIGITLISFAMIHIAPGNPVRLLLGNHYTIDRAAALTKQLGLNKPLWDQYLIWVGNLLQGNLGISYVYNEPVTTLILQAMPHTLIIVVVAVVAAHLFAVFIGSVQAYYKDSWFDQVATVVNYFLYSMPSFWLGVLLVILFSITLGWLPSGGIVNNQLANPGFIDWVRHLILPSATLFLVSVAAWARYMRSSMWDSLLQDYARTARMKGASEFRVVFVHALRNSILPLITLFGLSLPALLSGALFVEEIFNYPGMGLLFWDAVLSRDYPIIMGVTIFIGVITLVGNLLADILYGIADPRIQYK</sequence>
<evidence type="ECO:0000256" key="3">
    <source>
        <dbReference type="ARBA" id="ARBA00022475"/>
    </source>
</evidence>
<evidence type="ECO:0000256" key="2">
    <source>
        <dbReference type="ARBA" id="ARBA00022448"/>
    </source>
</evidence>
<dbReference type="RefSeq" id="WP_241713895.1">
    <property type="nucleotide sequence ID" value="NZ_JALBUF010000005.1"/>
</dbReference>
<dbReference type="SUPFAM" id="SSF161098">
    <property type="entry name" value="MetI-like"/>
    <property type="match status" value="1"/>
</dbReference>
<keyword evidence="6 7" id="KW-0472">Membrane</keyword>
<name>A0A9X1V981_9BACL</name>
<dbReference type="PANTHER" id="PTHR43163:SF6">
    <property type="entry name" value="DIPEPTIDE TRANSPORT SYSTEM PERMEASE PROTEIN DPPB-RELATED"/>
    <property type="match status" value="1"/>
</dbReference>
<comment type="similarity">
    <text evidence="7">Belongs to the binding-protein-dependent transport system permease family.</text>
</comment>
<dbReference type="InterPro" id="IPR045621">
    <property type="entry name" value="BPD_transp_1_N"/>
</dbReference>
<evidence type="ECO:0000256" key="4">
    <source>
        <dbReference type="ARBA" id="ARBA00022692"/>
    </source>
</evidence>
<dbReference type="GO" id="GO:0005886">
    <property type="term" value="C:plasma membrane"/>
    <property type="evidence" value="ECO:0007669"/>
    <property type="project" value="UniProtKB-SubCell"/>
</dbReference>
<evidence type="ECO:0000256" key="1">
    <source>
        <dbReference type="ARBA" id="ARBA00004651"/>
    </source>
</evidence>
<dbReference type="CDD" id="cd06261">
    <property type="entry name" value="TM_PBP2"/>
    <property type="match status" value="1"/>
</dbReference>
<protein>
    <submittedName>
        <fullName evidence="9">Dipeptide transport system permease protein DppB</fullName>
    </submittedName>
</protein>
<feature type="transmembrane region" description="Helical" evidence="7">
    <location>
        <begin position="284"/>
        <end position="307"/>
    </location>
</feature>
<dbReference type="InterPro" id="IPR000515">
    <property type="entry name" value="MetI-like"/>
</dbReference>
<comment type="caution">
    <text evidence="9">The sequence shown here is derived from an EMBL/GenBank/DDBJ whole genome shotgun (WGS) entry which is preliminary data.</text>
</comment>
<dbReference type="Pfam" id="PF19300">
    <property type="entry name" value="BPD_transp_1_N"/>
    <property type="match status" value="1"/>
</dbReference>
<dbReference type="EMBL" id="JALBUF010000005">
    <property type="protein sequence ID" value="MCI0183497.1"/>
    <property type="molecule type" value="Genomic_DNA"/>
</dbReference>
<keyword evidence="5 7" id="KW-1133">Transmembrane helix</keyword>
<dbReference type="InterPro" id="IPR035906">
    <property type="entry name" value="MetI-like_sf"/>
</dbReference>
<reference evidence="9" key="1">
    <citation type="submission" date="2022-03" db="EMBL/GenBank/DDBJ databases">
        <title>Draft Genome Sequence of Firmicute Strain S0AB, a Heterotrophic Iron/Sulfur-Oxidizing Extreme Acidophile.</title>
        <authorList>
            <person name="Vergara E."/>
            <person name="Pakostova E."/>
            <person name="Johnson D.B."/>
            <person name="Holmes D.S."/>
        </authorList>
    </citation>
    <scope>NUCLEOTIDE SEQUENCE</scope>
    <source>
        <strain evidence="9">S0AB</strain>
    </source>
</reference>
<keyword evidence="2 7" id="KW-0813">Transport</keyword>
<dbReference type="PROSITE" id="PS50928">
    <property type="entry name" value="ABC_TM1"/>
    <property type="match status" value="1"/>
</dbReference>
<feature type="transmembrane region" description="Helical" evidence="7">
    <location>
        <begin position="239"/>
        <end position="264"/>
    </location>
</feature>
<evidence type="ECO:0000313" key="9">
    <source>
        <dbReference type="EMBL" id="MCI0183497.1"/>
    </source>
</evidence>
<dbReference type="Pfam" id="PF00528">
    <property type="entry name" value="BPD_transp_1"/>
    <property type="match status" value="1"/>
</dbReference>
<dbReference type="AlphaFoldDB" id="A0A9X1V981"/>
<keyword evidence="10" id="KW-1185">Reference proteome</keyword>
<feature type="transmembrane region" description="Helical" evidence="7">
    <location>
        <begin position="144"/>
        <end position="164"/>
    </location>
</feature>
<feature type="domain" description="ABC transmembrane type-1" evidence="8">
    <location>
        <begin position="95"/>
        <end position="303"/>
    </location>
</feature>
<evidence type="ECO:0000256" key="7">
    <source>
        <dbReference type="RuleBase" id="RU363032"/>
    </source>
</evidence>
<evidence type="ECO:0000256" key="6">
    <source>
        <dbReference type="ARBA" id="ARBA00023136"/>
    </source>
</evidence>
<feature type="transmembrane region" description="Helical" evidence="7">
    <location>
        <begin position="184"/>
        <end position="202"/>
    </location>
</feature>
<dbReference type="Gene3D" id="1.10.3720.10">
    <property type="entry name" value="MetI-like"/>
    <property type="match status" value="1"/>
</dbReference>
<keyword evidence="3" id="KW-1003">Cell membrane</keyword>
<proteinExistence type="inferred from homology"/>
<comment type="subcellular location">
    <subcellularLocation>
        <location evidence="1 7">Cell membrane</location>
        <topology evidence="1 7">Multi-pass membrane protein</topology>
    </subcellularLocation>
</comment>
<feature type="transmembrane region" description="Helical" evidence="7">
    <location>
        <begin position="99"/>
        <end position="123"/>
    </location>
</feature>
<dbReference type="GO" id="GO:0055085">
    <property type="term" value="P:transmembrane transport"/>
    <property type="evidence" value="ECO:0007669"/>
    <property type="project" value="InterPro"/>
</dbReference>
<keyword evidence="4 7" id="KW-0812">Transmembrane</keyword>